<evidence type="ECO:0000256" key="7">
    <source>
        <dbReference type="ARBA" id="ARBA00022786"/>
    </source>
</evidence>
<dbReference type="GO" id="GO:0061630">
    <property type="term" value="F:ubiquitin protein ligase activity"/>
    <property type="evidence" value="ECO:0007669"/>
    <property type="project" value="UniProtKB-EC"/>
</dbReference>
<dbReference type="AlphaFoldDB" id="A0A0C3LIH3"/>
<dbReference type="HOGENOM" id="CLU_2724070_0_0_1"/>
<dbReference type="InterPro" id="IPR002867">
    <property type="entry name" value="IBR_dom"/>
</dbReference>
<keyword evidence="4" id="KW-0479">Metal-binding</keyword>
<evidence type="ECO:0000256" key="5">
    <source>
        <dbReference type="ARBA" id="ARBA00022737"/>
    </source>
</evidence>
<dbReference type="InterPro" id="IPR031127">
    <property type="entry name" value="E3_UB_ligase_RBR"/>
</dbReference>
<dbReference type="PROSITE" id="PS51873">
    <property type="entry name" value="TRIAD"/>
    <property type="match status" value="1"/>
</dbReference>
<dbReference type="Gene3D" id="1.20.120.1750">
    <property type="match status" value="1"/>
</dbReference>
<proteinExistence type="predicted"/>
<feature type="domain" description="RING-type" evidence="9">
    <location>
        <begin position="1"/>
        <end position="72"/>
    </location>
</feature>
<sequence>MSCSKWQASAKSIGGSDLALRKLAKKLQWRRCPQCRIVVERNEGCKHMTCRCGHQFCFLYVPSYAGPTRGLF</sequence>
<accession>A0A0C3LIH3</accession>
<evidence type="ECO:0000256" key="4">
    <source>
        <dbReference type="ARBA" id="ARBA00022723"/>
    </source>
</evidence>
<evidence type="ECO:0000313" key="11">
    <source>
        <dbReference type="Proteomes" id="UP000054248"/>
    </source>
</evidence>
<reference evidence="10 11" key="1">
    <citation type="submission" date="2014-04" db="EMBL/GenBank/DDBJ databases">
        <authorList>
            <consortium name="DOE Joint Genome Institute"/>
            <person name="Kuo A."/>
            <person name="Girlanda M."/>
            <person name="Perotto S."/>
            <person name="Kohler A."/>
            <person name="Nagy L.G."/>
            <person name="Floudas D."/>
            <person name="Copeland A."/>
            <person name="Barry K.W."/>
            <person name="Cichocki N."/>
            <person name="Veneault-Fourrey C."/>
            <person name="LaButti K."/>
            <person name="Lindquist E.A."/>
            <person name="Lipzen A."/>
            <person name="Lundell T."/>
            <person name="Morin E."/>
            <person name="Murat C."/>
            <person name="Sun H."/>
            <person name="Tunlid A."/>
            <person name="Henrissat B."/>
            <person name="Grigoriev I.V."/>
            <person name="Hibbett D.S."/>
            <person name="Martin F."/>
            <person name="Nordberg H.P."/>
            <person name="Cantor M.N."/>
            <person name="Hua S.X."/>
        </authorList>
    </citation>
    <scope>NUCLEOTIDE SEQUENCE [LARGE SCALE GENOMIC DNA]</scope>
    <source>
        <strain evidence="10 11">MUT 4182</strain>
    </source>
</reference>
<evidence type="ECO:0000256" key="1">
    <source>
        <dbReference type="ARBA" id="ARBA00001798"/>
    </source>
</evidence>
<dbReference type="OrthoDB" id="3238882at2759"/>
<keyword evidence="8" id="KW-0862">Zinc</keyword>
<keyword evidence="3" id="KW-0808">Transferase</keyword>
<protein>
    <recommendedName>
        <fullName evidence="2">RBR-type E3 ubiquitin transferase</fullName>
        <ecNumber evidence="2">2.3.2.31</ecNumber>
    </recommendedName>
</protein>
<dbReference type="EC" id="2.3.2.31" evidence="2"/>
<dbReference type="EMBL" id="KN823145">
    <property type="protein sequence ID" value="KIO21227.1"/>
    <property type="molecule type" value="Genomic_DNA"/>
</dbReference>
<dbReference type="Proteomes" id="UP000054248">
    <property type="component" value="Unassembled WGS sequence"/>
</dbReference>
<dbReference type="PANTHER" id="PTHR11685">
    <property type="entry name" value="RBR FAMILY RING FINGER AND IBR DOMAIN-CONTAINING"/>
    <property type="match status" value="1"/>
</dbReference>
<keyword evidence="6" id="KW-0863">Zinc-finger</keyword>
<keyword evidence="7" id="KW-0833">Ubl conjugation pathway</keyword>
<keyword evidence="11" id="KW-1185">Reference proteome</keyword>
<evidence type="ECO:0000256" key="6">
    <source>
        <dbReference type="ARBA" id="ARBA00022771"/>
    </source>
</evidence>
<dbReference type="SUPFAM" id="SSF57850">
    <property type="entry name" value="RING/U-box"/>
    <property type="match status" value="1"/>
</dbReference>
<dbReference type="CDD" id="cd22584">
    <property type="entry name" value="Rcat_RBR_unk"/>
    <property type="match status" value="1"/>
</dbReference>
<reference evidence="11" key="2">
    <citation type="submission" date="2015-01" db="EMBL/GenBank/DDBJ databases">
        <title>Evolutionary Origins and Diversification of the Mycorrhizal Mutualists.</title>
        <authorList>
            <consortium name="DOE Joint Genome Institute"/>
            <consortium name="Mycorrhizal Genomics Consortium"/>
            <person name="Kohler A."/>
            <person name="Kuo A."/>
            <person name="Nagy L.G."/>
            <person name="Floudas D."/>
            <person name="Copeland A."/>
            <person name="Barry K.W."/>
            <person name="Cichocki N."/>
            <person name="Veneault-Fourrey C."/>
            <person name="LaButti K."/>
            <person name="Lindquist E.A."/>
            <person name="Lipzen A."/>
            <person name="Lundell T."/>
            <person name="Morin E."/>
            <person name="Murat C."/>
            <person name="Riley R."/>
            <person name="Ohm R."/>
            <person name="Sun H."/>
            <person name="Tunlid A."/>
            <person name="Henrissat B."/>
            <person name="Grigoriev I.V."/>
            <person name="Hibbett D.S."/>
            <person name="Martin F."/>
        </authorList>
    </citation>
    <scope>NUCLEOTIDE SEQUENCE [LARGE SCALE GENOMIC DNA]</scope>
    <source>
        <strain evidence="11">MUT 4182</strain>
    </source>
</reference>
<gene>
    <name evidence="10" type="ORF">M407DRAFT_80610</name>
</gene>
<name>A0A0C3LIH3_9AGAM</name>
<evidence type="ECO:0000313" key="10">
    <source>
        <dbReference type="EMBL" id="KIO21227.1"/>
    </source>
</evidence>
<dbReference type="GO" id="GO:0016567">
    <property type="term" value="P:protein ubiquitination"/>
    <property type="evidence" value="ECO:0007669"/>
    <property type="project" value="InterPro"/>
</dbReference>
<dbReference type="Pfam" id="PF01485">
    <property type="entry name" value="IBR"/>
    <property type="match status" value="1"/>
</dbReference>
<keyword evidence="5" id="KW-0677">Repeat</keyword>
<evidence type="ECO:0000256" key="3">
    <source>
        <dbReference type="ARBA" id="ARBA00022679"/>
    </source>
</evidence>
<organism evidence="10 11">
    <name type="scientific">Tulasnella calospora MUT 4182</name>
    <dbReference type="NCBI Taxonomy" id="1051891"/>
    <lineage>
        <taxon>Eukaryota</taxon>
        <taxon>Fungi</taxon>
        <taxon>Dikarya</taxon>
        <taxon>Basidiomycota</taxon>
        <taxon>Agaricomycotina</taxon>
        <taxon>Agaricomycetes</taxon>
        <taxon>Cantharellales</taxon>
        <taxon>Tulasnellaceae</taxon>
        <taxon>Tulasnella</taxon>
    </lineage>
</organism>
<comment type="catalytic activity">
    <reaction evidence="1">
        <text>[E2 ubiquitin-conjugating enzyme]-S-ubiquitinyl-L-cysteine + [acceptor protein]-L-lysine = [E2 ubiquitin-conjugating enzyme]-L-cysteine + [acceptor protein]-N(6)-ubiquitinyl-L-lysine.</text>
        <dbReference type="EC" id="2.3.2.31"/>
    </reaction>
</comment>
<evidence type="ECO:0000256" key="2">
    <source>
        <dbReference type="ARBA" id="ARBA00012251"/>
    </source>
</evidence>
<evidence type="ECO:0000256" key="8">
    <source>
        <dbReference type="ARBA" id="ARBA00022833"/>
    </source>
</evidence>
<dbReference type="GO" id="GO:0008270">
    <property type="term" value="F:zinc ion binding"/>
    <property type="evidence" value="ECO:0007669"/>
    <property type="project" value="UniProtKB-KW"/>
</dbReference>
<dbReference type="STRING" id="1051891.A0A0C3LIH3"/>
<dbReference type="InterPro" id="IPR044066">
    <property type="entry name" value="TRIAD_supradom"/>
</dbReference>
<evidence type="ECO:0000259" key="9">
    <source>
        <dbReference type="PROSITE" id="PS51873"/>
    </source>
</evidence>